<comment type="caution">
    <text evidence="3">The sequence shown here is derived from an EMBL/GenBank/DDBJ whole genome shotgun (WGS) entry which is preliminary data.</text>
</comment>
<dbReference type="GO" id="GO:1904263">
    <property type="term" value="P:positive regulation of TORC1 signaling"/>
    <property type="evidence" value="ECO:0007669"/>
    <property type="project" value="TreeGrafter"/>
</dbReference>
<name>A0A9P3Q0P9_LYOSH</name>
<dbReference type="SUPFAM" id="SSF50978">
    <property type="entry name" value="WD40 repeat-like"/>
    <property type="match status" value="1"/>
</dbReference>
<feature type="region of interest" description="Disordered" evidence="1">
    <location>
        <begin position="436"/>
        <end position="483"/>
    </location>
</feature>
<proteinExistence type="predicted"/>
<feature type="region of interest" description="Disordered" evidence="1">
    <location>
        <begin position="523"/>
        <end position="552"/>
    </location>
</feature>
<evidence type="ECO:0000313" key="3">
    <source>
        <dbReference type="EMBL" id="GLB45034.1"/>
    </source>
</evidence>
<protein>
    <submittedName>
        <fullName evidence="3">WD40 repeats</fullName>
    </submittedName>
</protein>
<dbReference type="EMBL" id="BRPK01000019">
    <property type="protein sequence ID" value="GLB45034.1"/>
    <property type="molecule type" value="Genomic_DNA"/>
</dbReference>
<organism evidence="3 4">
    <name type="scientific">Lyophyllum shimeji</name>
    <name type="common">Hon-shimeji</name>
    <name type="synonym">Tricholoma shimeji</name>
    <dbReference type="NCBI Taxonomy" id="47721"/>
    <lineage>
        <taxon>Eukaryota</taxon>
        <taxon>Fungi</taxon>
        <taxon>Dikarya</taxon>
        <taxon>Basidiomycota</taxon>
        <taxon>Agaricomycotina</taxon>
        <taxon>Agaricomycetes</taxon>
        <taxon>Agaricomycetidae</taxon>
        <taxon>Agaricales</taxon>
        <taxon>Tricholomatineae</taxon>
        <taxon>Lyophyllaceae</taxon>
        <taxon>Lyophyllum</taxon>
    </lineage>
</organism>
<dbReference type="OrthoDB" id="341486at2759"/>
<dbReference type="PANTHER" id="PTHR16453">
    <property type="entry name" value="WD40 DOMAIN-CONTAINING PROTEIN MIO FAMILY MEMBER"/>
    <property type="match status" value="1"/>
</dbReference>
<dbReference type="InterPro" id="IPR037593">
    <property type="entry name" value="MIOS/Sea4"/>
</dbReference>
<evidence type="ECO:0000256" key="1">
    <source>
        <dbReference type="SAM" id="MobiDB-lite"/>
    </source>
</evidence>
<feature type="domain" description="MIOS-like alpha-solenoid" evidence="2">
    <location>
        <begin position="704"/>
        <end position="836"/>
    </location>
</feature>
<dbReference type="InterPro" id="IPR036322">
    <property type="entry name" value="WD40_repeat_dom_sf"/>
</dbReference>
<keyword evidence="4" id="KW-1185">Reference proteome</keyword>
<gene>
    <name evidence="3" type="ORF">LshimejAT787_1901120</name>
</gene>
<reference evidence="3" key="1">
    <citation type="submission" date="2022-07" db="EMBL/GenBank/DDBJ databases">
        <title>The genome of Lyophyllum shimeji provides insight into the initial evolution of ectomycorrhizal fungal genome.</title>
        <authorList>
            <person name="Kobayashi Y."/>
            <person name="Shibata T."/>
            <person name="Hirakawa H."/>
            <person name="Shigenobu S."/>
            <person name="Nishiyama T."/>
            <person name="Yamada A."/>
            <person name="Hasebe M."/>
            <person name="Kawaguchi M."/>
        </authorList>
    </citation>
    <scope>NUCLEOTIDE SEQUENCE</scope>
    <source>
        <strain evidence="3">AT787</strain>
    </source>
</reference>
<dbReference type="PANTHER" id="PTHR16453:SF9">
    <property type="entry name" value="GATOR COMPLEX PROTEIN MIOS"/>
    <property type="match status" value="1"/>
</dbReference>
<feature type="compositionally biased region" description="Polar residues" evidence="1">
    <location>
        <begin position="332"/>
        <end position="345"/>
    </location>
</feature>
<feature type="region of interest" description="Disordered" evidence="1">
    <location>
        <begin position="304"/>
        <end position="345"/>
    </location>
</feature>
<evidence type="ECO:0000259" key="2">
    <source>
        <dbReference type="Pfam" id="PF21719"/>
    </source>
</evidence>
<dbReference type="Pfam" id="PF21719">
    <property type="entry name" value="MIOS_a-sol"/>
    <property type="match status" value="1"/>
</dbReference>
<dbReference type="GO" id="GO:0005737">
    <property type="term" value="C:cytoplasm"/>
    <property type="evidence" value="ECO:0007669"/>
    <property type="project" value="TreeGrafter"/>
</dbReference>
<dbReference type="Pfam" id="PF21720">
    <property type="entry name" value="MIOS_WD40"/>
    <property type="match status" value="1"/>
</dbReference>
<evidence type="ECO:0000313" key="4">
    <source>
        <dbReference type="Proteomes" id="UP001063166"/>
    </source>
</evidence>
<sequence>MVQSEKRLLWHPRGNNKFIVGGGSQITLYEWAQEHPGIRQVSSQHDLQHLKCFAWSPDPSFDDLVAVGNSSGKIELLRLEASKNPQRSNALSSGQGIALMVRNSRSCNSLAFCNADPNYLATASAMLSVPLGQSANHDILKRPPRPQPIIPQADVGRGADNRVLQQHAPTETVSTVCFLPQSTHQLLAGISHRWLRFFDLRSPLPSTTNVSCKVQGITTDPFDPHRIACFGDGTISVWDSRKLQVPILAFTEKDASADGAYLRPNSAFVGIEFSSTRRGTLASLERDASYVRFWDIMDAQARTHDGSPWDGNKARDLGKGGRKPWANLPWPSGSSGHHQAQPYPKNQETLPSAVLFDTRRTKAFDRPLASFALAPSPTQHPLTSNVMVVNKEGDLELYAVHDTPKPTAWSSRGDLALAAGLSCRIIAGALANEGEVTHPGSSLSGLATGTIPNTGSGSRSREGSILRGRPKTGPVVPPPPQLPNKQAPYFGRGDEDGFPALGSAASARNVGVDHAVNGMTKKGQEDALDVSSGRAASLTRSTSRPRRAGGAKGGAKVVTLIVENDVSMVMRRRALRGYGLSEPQNNMEIVRECDPPHHGSQMLRDLWAWIFHSHEYLCVPKSVIHGFDFAYQGLLGIWEGFQSLPVPESPDLLPPTSYFDIPVYHDRRRVHGPLDELRGNFQAALTALAARRAGDRPWKPTVPTIKGLQRQIALQLIGWSLREDELAATLHRWERDGELSRAACWLVFTKQYSKAIALLMKSSDESHCMLSGTVAALAPHGSRSTELREHCERLIVRLQDPYFRAMLTHLALNDWSEVLEEEALPFRERLAIAFQFLDDKAVTSYLRRCMDRSLSRGDIDGIIVPGLSSKAGLDILQGYVDRTGDIQSAAILGSYVCPPRNVTNLRRISGSERRVERWVEGYRDLLDGFKMFHHRVGFDIERGQVALGERAGMITGASAVGDWVPRQIIIRCYYCNKSVVPDGPGGGIAAEVGGMQHPGRSTAYTAREAELLHSQSQDPLDDAIVMCQTCRHGGHVAHILDWFYGEDGGPAHDVCAIFDIGIAVAIYYLANASNNRRIRRSELCMSTTKATCVAQGAAGDCPGYRHDDDASYLSDQTMISGLHLRISFLRALYKLDAKSVLTVHLPCSAAFHHVVYLLLDSTSAQAASYLILHTPSAEREFITIPTSCAMRFTIMLLAIPLFSTIVSALPRRQFYELWERDFAEAVVLDLVRRGGQGAAASAAMAMASKAHDLARKQKQLQEQQQRLAHGMSSSYGATNRKVAAAFHRR</sequence>
<feature type="compositionally biased region" description="Polar residues" evidence="1">
    <location>
        <begin position="439"/>
        <end position="458"/>
    </location>
</feature>
<dbReference type="InterPro" id="IPR015943">
    <property type="entry name" value="WD40/YVTN_repeat-like_dom_sf"/>
</dbReference>
<dbReference type="Gene3D" id="2.130.10.10">
    <property type="entry name" value="YVTN repeat-like/Quinoprotein amine dehydrogenase"/>
    <property type="match status" value="2"/>
</dbReference>
<accession>A0A9P3Q0P9</accession>
<dbReference type="InterPro" id="IPR049092">
    <property type="entry name" value="MIOS_a-sol"/>
</dbReference>
<dbReference type="Proteomes" id="UP001063166">
    <property type="component" value="Unassembled WGS sequence"/>
</dbReference>
<feature type="compositionally biased region" description="Basic and acidic residues" evidence="1">
    <location>
        <begin position="304"/>
        <end position="319"/>
    </location>
</feature>